<dbReference type="InterPro" id="IPR043129">
    <property type="entry name" value="ATPase_NBD"/>
</dbReference>
<comment type="similarity">
    <text evidence="1">Belongs to the ROK (NagC/XylR) family.</text>
</comment>
<keyword evidence="3" id="KW-1185">Reference proteome</keyword>
<dbReference type="InterPro" id="IPR000600">
    <property type="entry name" value="ROK"/>
</dbReference>
<dbReference type="RefSeq" id="WP_243803367.1">
    <property type="nucleotide sequence ID" value="NZ_CP094672.1"/>
</dbReference>
<dbReference type="EMBL" id="CP094672">
    <property type="protein sequence ID" value="UOG77515.1"/>
    <property type="molecule type" value="Genomic_DNA"/>
</dbReference>
<geneLocation type="plasmid" evidence="2 3">
    <name>unnamed3</name>
</geneLocation>
<accession>A0ABY4D4T0</accession>
<reference evidence="2 3" key="1">
    <citation type="submission" date="2022-03" db="EMBL/GenBank/DDBJ databases">
        <title>Hymenobactersp. isolated from the air.</title>
        <authorList>
            <person name="Won M."/>
            <person name="Kwon S.-W."/>
        </authorList>
    </citation>
    <scope>NUCLEOTIDE SEQUENCE [LARGE SCALE GENOMIC DNA]</scope>
    <source>
        <strain evidence="2 3">KACC 21982</strain>
        <plasmid evidence="2 3">unnamed3</plasmid>
    </source>
</reference>
<organism evidence="2 3">
    <name type="scientific">Hymenobacter tibetensis</name>
    <dbReference type="NCBI Taxonomy" id="497967"/>
    <lineage>
        <taxon>Bacteria</taxon>
        <taxon>Pseudomonadati</taxon>
        <taxon>Bacteroidota</taxon>
        <taxon>Cytophagia</taxon>
        <taxon>Cytophagales</taxon>
        <taxon>Hymenobacteraceae</taxon>
        <taxon>Hymenobacter</taxon>
    </lineage>
</organism>
<evidence type="ECO:0000313" key="2">
    <source>
        <dbReference type="EMBL" id="UOG77515.1"/>
    </source>
</evidence>
<evidence type="ECO:0000256" key="1">
    <source>
        <dbReference type="ARBA" id="ARBA00006479"/>
    </source>
</evidence>
<dbReference type="CDD" id="cd23763">
    <property type="entry name" value="ASKHA_ATPase_ROK"/>
    <property type="match status" value="1"/>
</dbReference>
<dbReference type="PANTHER" id="PTHR18964:SF149">
    <property type="entry name" value="BIFUNCTIONAL UDP-N-ACETYLGLUCOSAMINE 2-EPIMERASE_N-ACETYLMANNOSAMINE KINASE"/>
    <property type="match status" value="1"/>
</dbReference>
<dbReference type="PANTHER" id="PTHR18964">
    <property type="entry name" value="ROK (REPRESSOR, ORF, KINASE) FAMILY"/>
    <property type="match status" value="1"/>
</dbReference>
<keyword evidence="2" id="KW-0614">Plasmid</keyword>
<dbReference type="Pfam" id="PF00480">
    <property type="entry name" value="ROK"/>
    <property type="match status" value="1"/>
</dbReference>
<protein>
    <submittedName>
        <fullName evidence="2">ROK family protein</fullName>
    </submittedName>
</protein>
<dbReference type="SUPFAM" id="SSF53067">
    <property type="entry name" value="Actin-like ATPase domain"/>
    <property type="match status" value="1"/>
</dbReference>
<dbReference type="Gene3D" id="3.30.420.40">
    <property type="match status" value="2"/>
</dbReference>
<evidence type="ECO:0000313" key="3">
    <source>
        <dbReference type="Proteomes" id="UP000831113"/>
    </source>
</evidence>
<sequence length="293" mass="31425">MGTTKQIGIDIGGTKIHIGVVQQACIIQEIQVETSATASKEQILQELVDTIKIVIDDEVSGIGIGVPGLVDEKNGIVHNVQNIPSWQEVGLKQHLAEHFHQPVYMTNDANAFAIGEKIYGKGKAFTNLVGITLGTGFGTGIIINNDVYSGTLSSAGEFGSIPYRDKTIEDYCSGKFFSQRFNLSGTACHSLAKQGEAGALKAFAQYGEHLGNAIKTVLYALAPEAIFLGGSISKCYEFFQESMYESIQAFPFRLVTNRLVVAPSELGNAAVLGAAALCALKQGEHHPQRVPLH</sequence>
<dbReference type="Proteomes" id="UP000831113">
    <property type="component" value="Plasmid unnamed3"/>
</dbReference>
<gene>
    <name evidence="2" type="ORF">MTX78_24100</name>
</gene>
<proteinExistence type="inferred from homology"/>
<name>A0ABY4D4T0_9BACT</name>